<dbReference type="PANTHER" id="PTHR24394:SF58">
    <property type="entry name" value="ZINC FINGER AND BTB DOMAIN CONTAINING 33"/>
    <property type="match status" value="1"/>
</dbReference>
<dbReference type="GO" id="GO:0005634">
    <property type="term" value="C:nucleus"/>
    <property type="evidence" value="ECO:0007669"/>
    <property type="project" value="UniProtKB-SubCell"/>
</dbReference>
<dbReference type="PROSITE" id="PS00028">
    <property type="entry name" value="ZINC_FINGER_C2H2_1"/>
    <property type="match status" value="2"/>
</dbReference>
<evidence type="ECO:0000259" key="9">
    <source>
        <dbReference type="PROSITE" id="PS50157"/>
    </source>
</evidence>
<keyword evidence="4 7" id="KW-0863">Zinc-finger</keyword>
<dbReference type="FunFam" id="3.30.160.60:FF:002343">
    <property type="entry name" value="Zinc finger protein 33A"/>
    <property type="match status" value="1"/>
</dbReference>
<dbReference type="GO" id="GO:0000981">
    <property type="term" value="F:DNA-binding transcription factor activity, RNA polymerase II-specific"/>
    <property type="evidence" value="ECO:0007669"/>
    <property type="project" value="TreeGrafter"/>
</dbReference>
<evidence type="ECO:0000313" key="11">
    <source>
        <dbReference type="RefSeq" id="XP_031569621.1"/>
    </source>
</evidence>
<keyword evidence="10" id="KW-1185">Reference proteome</keyword>
<evidence type="ECO:0000256" key="3">
    <source>
        <dbReference type="ARBA" id="ARBA00022737"/>
    </source>
</evidence>
<protein>
    <submittedName>
        <fullName evidence="11 12">Zinc finger protein 530-like</fullName>
    </submittedName>
</protein>
<name>A0A6P8IR73_ACTTE</name>
<reference evidence="11 12" key="1">
    <citation type="submission" date="2025-04" db="UniProtKB">
        <authorList>
            <consortium name="RefSeq"/>
        </authorList>
    </citation>
    <scope>IDENTIFICATION</scope>
    <source>
        <tissue evidence="11 12">Tentacle</tissue>
    </source>
</reference>
<comment type="subcellular location">
    <subcellularLocation>
        <location evidence="1">Nucleus</location>
    </subcellularLocation>
</comment>
<dbReference type="SMART" id="SM00355">
    <property type="entry name" value="ZnF_C2H2"/>
    <property type="match status" value="3"/>
</dbReference>
<keyword evidence="2" id="KW-0479">Metal-binding</keyword>
<feature type="region of interest" description="Disordered" evidence="8">
    <location>
        <begin position="295"/>
        <end position="315"/>
    </location>
</feature>
<dbReference type="InterPro" id="IPR013087">
    <property type="entry name" value="Znf_C2H2_type"/>
</dbReference>
<evidence type="ECO:0000256" key="1">
    <source>
        <dbReference type="ARBA" id="ARBA00004123"/>
    </source>
</evidence>
<dbReference type="GeneID" id="116304103"/>
<feature type="compositionally biased region" description="Basic and acidic residues" evidence="8">
    <location>
        <begin position="301"/>
        <end position="312"/>
    </location>
</feature>
<evidence type="ECO:0000256" key="2">
    <source>
        <dbReference type="ARBA" id="ARBA00022723"/>
    </source>
</evidence>
<dbReference type="AlphaFoldDB" id="A0A6P8IR73"/>
<dbReference type="PROSITE" id="PS50157">
    <property type="entry name" value="ZINC_FINGER_C2H2_2"/>
    <property type="match status" value="3"/>
</dbReference>
<keyword evidence="5" id="KW-0862">Zinc</keyword>
<dbReference type="RefSeq" id="XP_031569621.1">
    <property type="nucleotide sequence ID" value="XM_031713761.1"/>
</dbReference>
<dbReference type="InterPro" id="IPR036236">
    <property type="entry name" value="Znf_C2H2_sf"/>
</dbReference>
<dbReference type="FunFam" id="3.30.160.60:FF:000100">
    <property type="entry name" value="Zinc finger 45-like"/>
    <property type="match status" value="1"/>
</dbReference>
<keyword evidence="3" id="KW-0677">Repeat</keyword>
<evidence type="ECO:0000256" key="7">
    <source>
        <dbReference type="PROSITE-ProRule" id="PRU00042"/>
    </source>
</evidence>
<keyword evidence="6" id="KW-0539">Nucleus</keyword>
<dbReference type="Gene3D" id="3.30.160.60">
    <property type="entry name" value="Classic Zinc Finger"/>
    <property type="match status" value="3"/>
</dbReference>
<dbReference type="OrthoDB" id="427030at2759"/>
<dbReference type="RefSeq" id="XP_031569622.1">
    <property type="nucleotide sequence ID" value="XM_031713762.1"/>
</dbReference>
<evidence type="ECO:0000313" key="12">
    <source>
        <dbReference type="RefSeq" id="XP_031569622.1"/>
    </source>
</evidence>
<evidence type="ECO:0000256" key="6">
    <source>
        <dbReference type="ARBA" id="ARBA00023242"/>
    </source>
</evidence>
<evidence type="ECO:0000256" key="8">
    <source>
        <dbReference type="SAM" id="MobiDB-lite"/>
    </source>
</evidence>
<accession>A0A6P8IR73</accession>
<sequence length="462" mass="52258">MESALHRNTSVAHTTCKSPSIVSRPTVIHKSAYGREFGISTKVQDGPIASIHSTTSAFTPCYRKGGCPHTLAGQSRLSSFDFQDLQQQPAVLSGRLTSYQVEPREPAQKLQEMSQFSALYPGCQANGNPRCCSIRKDGFPGFCCQENHGRGQSDEDYQMDFGRGKHRTMPYVSRPHQTIHKPVFHTGQRLGIRPYYQPPHGATSEYCYELEVSSSSDTQESCDLRSQEIQVGNDLQEIGEQEGEQLEKSSYEEESQDVQCCTPLSRDETSGSFGKEYASEGLSSVNHNETQHEINGISQRKQNEWQSSREHGPSSCHNLCCRAPISRPHRHGDMSKNADYVKREMNKRAEHMSKHWTQNHQGGTTCLVCFKTLKRSYYMKSHMLIHTGDKPYKCAYCSKAFNQIGNRNAHQRIHTGEKPYACDYCGKRFIFNSSKHNHMKAHGHTSFSFPEDDFSDDESRNS</sequence>
<dbReference type="GO" id="GO:0008270">
    <property type="term" value="F:zinc ion binding"/>
    <property type="evidence" value="ECO:0007669"/>
    <property type="project" value="UniProtKB-KW"/>
</dbReference>
<proteinExistence type="predicted"/>
<evidence type="ECO:0000313" key="10">
    <source>
        <dbReference type="Proteomes" id="UP000515163"/>
    </source>
</evidence>
<dbReference type="KEGG" id="aten:116304103"/>
<feature type="domain" description="C2H2-type" evidence="9">
    <location>
        <begin position="392"/>
        <end position="419"/>
    </location>
</feature>
<dbReference type="PANTHER" id="PTHR24394">
    <property type="entry name" value="ZINC FINGER PROTEIN"/>
    <property type="match status" value="1"/>
</dbReference>
<dbReference type="Pfam" id="PF00096">
    <property type="entry name" value="zf-C2H2"/>
    <property type="match status" value="1"/>
</dbReference>
<evidence type="ECO:0000256" key="5">
    <source>
        <dbReference type="ARBA" id="ARBA00022833"/>
    </source>
</evidence>
<feature type="region of interest" description="Disordered" evidence="8">
    <location>
        <begin position="246"/>
        <end position="274"/>
    </location>
</feature>
<gene>
    <name evidence="11 12" type="primary">LOC116304103</name>
</gene>
<feature type="domain" description="C2H2-type" evidence="9">
    <location>
        <begin position="420"/>
        <end position="442"/>
    </location>
</feature>
<dbReference type="SUPFAM" id="SSF57667">
    <property type="entry name" value="beta-beta-alpha zinc fingers"/>
    <property type="match status" value="2"/>
</dbReference>
<dbReference type="Proteomes" id="UP000515163">
    <property type="component" value="Unplaced"/>
</dbReference>
<organism evidence="10 11">
    <name type="scientific">Actinia tenebrosa</name>
    <name type="common">Australian red waratah sea anemone</name>
    <dbReference type="NCBI Taxonomy" id="6105"/>
    <lineage>
        <taxon>Eukaryota</taxon>
        <taxon>Metazoa</taxon>
        <taxon>Cnidaria</taxon>
        <taxon>Anthozoa</taxon>
        <taxon>Hexacorallia</taxon>
        <taxon>Actiniaria</taxon>
        <taxon>Actiniidae</taxon>
        <taxon>Actinia</taxon>
    </lineage>
</organism>
<evidence type="ECO:0000256" key="4">
    <source>
        <dbReference type="ARBA" id="ARBA00022771"/>
    </source>
</evidence>
<feature type="domain" description="C2H2-type" evidence="9">
    <location>
        <begin position="364"/>
        <end position="391"/>
    </location>
</feature>